<keyword evidence="3" id="KW-0804">Transcription</keyword>
<dbReference type="InterPro" id="IPR009057">
    <property type="entry name" value="Homeodomain-like_sf"/>
</dbReference>
<dbReference type="GO" id="GO:0003700">
    <property type="term" value="F:DNA-binding transcription factor activity"/>
    <property type="evidence" value="ECO:0007669"/>
    <property type="project" value="InterPro"/>
</dbReference>
<protein>
    <submittedName>
        <fullName evidence="5">Transcriptional regulator AraC/XylS family</fullName>
    </submittedName>
</protein>
<evidence type="ECO:0000256" key="3">
    <source>
        <dbReference type="ARBA" id="ARBA00023163"/>
    </source>
</evidence>
<reference evidence="5 6" key="1">
    <citation type="journal article" date="2011" name="BMC Genomics">
        <title>Genome sequencing reveals diversification of virulence factor content and possible host adaptation in distinct subpopulations of Salmonella enterica.</title>
        <authorList>
            <person name="den Bakker H.C."/>
            <person name="Moreno Switt A.I."/>
            <person name="Govoni G."/>
            <person name="Cummings C.A."/>
            <person name="Ranieri M.L."/>
            <person name="Degoricija L."/>
            <person name="Hoelzer K."/>
            <person name="Rodriguez-Rivera L.D."/>
            <person name="Brown S."/>
            <person name="Bolchacova E."/>
            <person name="Furtado M.R."/>
            <person name="Wiedmann M."/>
        </authorList>
    </citation>
    <scope>NUCLEOTIDE SEQUENCE [LARGE SCALE GENOMIC DNA]</scope>
    <source>
        <strain evidence="5 6">A4-653</strain>
    </source>
</reference>
<evidence type="ECO:0000313" key="6">
    <source>
        <dbReference type="Proteomes" id="UP000004903"/>
    </source>
</evidence>
<accession>G5QH08</accession>
<dbReference type="SUPFAM" id="SSF51215">
    <property type="entry name" value="Regulatory protein AraC"/>
    <property type="match status" value="1"/>
</dbReference>
<dbReference type="PATRIC" id="fig|913081.3.peg.1394"/>
<dbReference type="AlphaFoldDB" id="G5QH08"/>
<dbReference type="Pfam" id="PF12833">
    <property type="entry name" value="HTH_18"/>
    <property type="match status" value="1"/>
</dbReference>
<keyword evidence="1" id="KW-0805">Transcription regulation</keyword>
<dbReference type="PANTHER" id="PTHR47894:SF4">
    <property type="entry name" value="HTH-TYPE TRANSCRIPTIONAL REGULATOR GADX"/>
    <property type="match status" value="1"/>
</dbReference>
<proteinExistence type="predicted"/>
<evidence type="ECO:0000313" key="5">
    <source>
        <dbReference type="EMBL" id="EHC91446.1"/>
    </source>
</evidence>
<dbReference type="SUPFAM" id="SSF46689">
    <property type="entry name" value="Homeodomain-like"/>
    <property type="match status" value="1"/>
</dbReference>
<dbReference type="GO" id="GO:0000976">
    <property type="term" value="F:transcription cis-regulatory region binding"/>
    <property type="evidence" value="ECO:0007669"/>
    <property type="project" value="TreeGrafter"/>
</dbReference>
<evidence type="ECO:0000256" key="2">
    <source>
        <dbReference type="ARBA" id="ARBA00023125"/>
    </source>
</evidence>
<feature type="domain" description="HTH araC/xylS-type" evidence="4">
    <location>
        <begin position="185"/>
        <end position="292"/>
    </location>
</feature>
<gene>
    <name evidence="5" type="ORF">LTSERUB_1735</name>
</gene>
<dbReference type="InterPro" id="IPR037923">
    <property type="entry name" value="HTH-like"/>
</dbReference>
<dbReference type="InterPro" id="IPR018062">
    <property type="entry name" value="HTH_AraC-typ_CS"/>
</dbReference>
<dbReference type="SMART" id="SM00342">
    <property type="entry name" value="HTH_ARAC"/>
    <property type="match status" value="1"/>
</dbReference>
<dbReference type="Gene3D" id="1.10.10.60">
    <property type="entry name" value="Homeodomain-like"/>
    <property type="match status" value="1"/>
</dbReference>
<evidence type="ECO:0000256" key="1">
    <source>
        <dbReference type="ARBA" id="ARBA00023015"/>
    </source>
</evidence>
<dbReference type="PROSITE" id="PS00041">
    <property type="entry name" value="HTH_ARAC_FAMILY_1"/>
    <property type="match status" value="1"/>
</dbReference>
<organism evidence="5 6">
    <name type="scientific">Salmonella enterica subsp. enterica serovar Rubislaw str. A4-653</name>
    <dbReference type="NCBI Taxonomy" id="913081"/>
    <lineage>
        <taxon>Bacteria</taxon>
        <taxon>Pseudomonadati</taxon>
        <taxon>Pseudomonadota</taxon>
        <taxon>Gammaproteobacteria</taxon>
        <taxon>Enterobacterales</taxon>
        <taxon>Enterobacteriaceae</taxon>
        <taxon>Salmonella</taxon>
    </lineage>
</organism>
<dbReference type="PRINTS" id="PR00032">
    <property type="entry name" value="HTHARAC"/>
</dbReference>
<dbReference type="PROSITE" id="PS01124">
    <property type="entry name" value="HTH_ARAC_FAMILY_2"/>
    <property type="match status" value="1"/>
</dbReference>
<sequence>MRKHNSRPHTEDKIEDGTVQEMHIRHQDLTTAEVRSSHLHRLHRVTLFSAAICHITQGSKVIIQDDSRLVAGPGELIIIPANTPLEIINQPAQNGFRSDLLLLSPEIIARFKTMYVQDYPPANLTSLCTPMSRSLTFMWENVLDAVRQGLPVGLQEHQAMGLLLALLHDGAAGPLLIERRYTLTEQVRQLIMLSPAKLWTAQEIARRLAMGTSTLLRRRLQRESQTLRRRLQRESQSYRQIVEEVRMSCALSQLQSTTLPIGEIALRCGYLSGSRFTARFRQHYGCLPSQVR</sequence>
<dbReference type="EMBL" id="AFCT01000663">
    <property type="protein sequence ID" value="EHC91446.1"/>
    <property type="molecule type" value="Genomic_DNA"/>
</dbReference>
<dbReference type="PANTHER" id="PTHR47894">
    <property type="entry name" value="HTH-TYPE TRANSCRIPTIONAL REGULATOR GADX"/>
    <property type="match status" value="1"/>
</dbReference>
<evidence type="ECO:0000259" key="4">
    <source>
        <dbReference type="PROSITE" id="PS01124"/>
    </source>
</evidence>
<dbReference type="GO" id="GO:0005829">
    <property type="term" value="C:cytosol"/>
    <property type="evidence" value="ECO:0007669"/>
    <property type="project" value="TreeGrafter"/>
</dbReference>
<dbReference type="InterPro" id="IPR020449">
    <property type="entry name" value="Tscrpt_reg_AraC-type_HTH"/>
</dbReference>
<name>G5QH08_SALRU</name>
<keyword evidence="2" id="KW-0238">DNA-binding</keyword>
<comment type="caution">
    <text evidence="5">The sequence shown here is derived from an EMBL/GenBank/DDBJ whole genome shotgun (WGS) entry which is preliminary data.</text>
</comment>
<dbReference type="InterPro" id="IPR018060">
    <property type="entry name" value="HTH_AraC"/>
</dbReference>
<dbReference type="Proteomes" id="UP000004903">
    <property type="component" value="Unassembled WGS sequence"/>
</dbReference>